<dbReference type="EMBL" id="JADBEM010000001">
    <property type="protein sequence ID" value="MBE1604229.1"/>
    <property type="molecule type" value="Genomic_DNA"/>
</dbReference>
<proteinExistence type="predicted"/>
<evidence type="ECO:0000313" key="1">
    <source>
        <dbReference type="EMBL" id="MBE1604229.1"/>
    </source>
</evidence>
<accession>A0A927MQI1</accession>
<gene>
    <name evidence="1" type="ORF">HEB94_001077</name>
</gene>
<evidence type="ECO:0000313" key="2">
    <source>
        <dbReference type="Proteomes" id="UP000638648"/>
    </source>
</evidence>
<protein>
    <submittedName>
        <fullName evidence="1">Uncharacterized protein</fullName>
    </submittedName>
</protein>
<dbReference type="Proteomes" id="UP000638648">
    <property type="component" value="Unassembled WGS sequence"/>
</dbReference>
<dbReference type="AlphaFoldDB" id="A0A927MQI1"/>
<reference evidence="1" key="1">
    <citation type="submission" date="2020-10" db="EMBL/GenBank/DDBJ databases">
        <title>Sequencing the genomes of 1000 actinobacteria strains.</title>
        <authorList>
            <person name="Klenk H.-P."/>
        </authorList>
    </citation>
    <scope>NUCLEOTIDE SEQUENCE</scope>
    <source>
        <strain evidence="1">DSM 45354</strain>
    </source>
</reference>
<organism evidence="1 2">
    <name type="scientific">Actinopolymorpha pittospori</name>
    <dbReference type="NCBI Taxonomy" id="648752"/>
    <lineage>
        <taxon>Bacteria</taxon>
        <taxon>Bacillati</taxon>
        <taxon>Actinomycetota</taxon>
        <taxon>Actinomycetes</taxon>
        <taxon>Propionibacteriales</taxon>
        <taxon>Actinopolymorphaceae</taxon>
        <taxon>Actinopolymorpha</taxon>
    </lineage>
</organism>
<sequence>MSAVSFEQMLGFRTPKPGSTCAVGRTWIRANGRLVDQAGVCELSVIHPHPQG</sequence>
<comment type="caution">
    <text evidence="1">The sequence shown here is derived from an EMBL/GenBank/DDBJ whole genome shotgun (WGS) entry which is preliminary data.</text>
</comment>
<name>A0A927MQI1_9ACTN</name>
<keyword evidence="2" id="KW-1185">Reference proteome</keyword>